<evidence type="ECO:0000313" key="2">
    <source>
        <dbReference type="EMBL" id="MFC4160951.1"/>
    </source>
</evidence>
<keyword evidence="2" id="KW-0012">Acyltransferase</keyword>
<dbReference type="GO" id="GO:0016746">
    <property type="term" value="F:acyltransferase activity"/>
    <property type="evidence" value="ECO:0007669"/>
    <property type="project" value="UniProtKB-KW"/>
</dbReference>
<dbReference type="PANTHER" id="PTHR43792">
    <property type="entry name" value="GNAT FAMILY, PUTATIVE (AFU_ORTHOLOGUE AFUA_3G00765)-RELATED-RELATED"/>
    <property type="match status" value="1"/>
</dbReference>
<protein>
    <submittedName>
        <fullName evidence="2">GNAT family N-acetyltransferase</fullName>
        <ecNumber evidence="2">2.3.-.-</ecNumber>
    </submittedName>
</protein>
<dbReference type="Pfam" id="PF13302">
    <property type="entry name" value="Acetyltransf_3"/>
    <property type="match status" value="1"/>
</dbReference>
<proteinExistence type="predicted"/>
<evidence type="ECO:0000259" key="1">
    <source>
        <dbReference type="PROSITE" id="PS51186"/>
    </source>
</evidence>
<keyword evidence="3" id="KW-1185">Reference proteome</keyword>
<comment type="caution">
    <text evidence="2">The sequence shown here is derived from an EMBL/GenBank/DDBJ whole genome shotgun (WGS) entry which is preliminary data.</text>
</comment>
<evidence type="ECO:0000313" key="3">
    <source>
        <dbReference type="Proteomes" id="UP001595791"/>
    </source>
</evidence>
<dbReference type="PROSITE" id="PS51186">
    <property type="entry name" value="GNAT"/>
    <property type="match status" value="1"/>
</dbReference>
<dbReference type="EMBL" id="JBHSBU010000001">
    <property type="protein sequence ID" value="MFC4160951.1"/>
    <property type="molecule type" value="Genomic_DNA"/>
</dbReference>
<dbReference type="InterPro" id="IPR016181">
    <property type="entry name" value="Acyl_CoA_acyltransferase"/>
</dbReference>
<dbReference type="InterPro" id="IPR000182">
    <property type="entry name" value="GNAT_dom"/>
</dbReference>
<dbReference type="Gene3D" id="3.40.630.30">
    <property type="match status" value="1"/>
</dbReference>
<organism evidence="2 3">
    <name type="scientific">Chitinimonas lacunae</name>
    <dbReference type="NCBI Taxonomy" id="1963018"/>
    <lineage>
        <taxon>Bacteria</taxon>
        <taxon>Pseudomonadati</taxon>
        <taxon>Pseudomonadota</taxon>
        <taxon>Betaproteobacteria</taxon>
        <taxon>Neisseriales</taxon>
        <taxon>Chitinibacteraceae</taxon>
        <taxon>Chitinimonas</taxon>
    </lineage>
</organism>
<dbReference type="InterPro" id="IPR051531">
    <property type="entry name" value="N-acetyltransferase"/>
</dbReference>
<dbReference type="PANTHER" id="PTHR43792:SF1">
    <property type="entry name" value="N-ACETYLTRANSFERASE DOMAIN-CONTAINING PROTEIN"/>
    <property type="match status" value="1"/>
</dbReference>
<dbReference type="RefSeq" id="WP_378166337.1">
    <property type="nucleotide sequence ID" value="NZ_JBHSBU010000001.1"/>
</dbReference>
<dbReference type="CDD" id="cd04301">
    <property type="entry name" value="NAT_SF"/>
    <property type="match status" value="1"/>
</dbReference>
<keyword evidence="2" id="KW-0808">Transferase</keyword>
<name>A0ABV8MVF5_9NEIS</name>
<accession>A0ABV8MVF5</accession>
<reference evidence="3" key="1">
    <citation type="journal article" date="2019" name="Int. J. Syst. Evol. Microbiol.">
        <title>The Global Catalogue of Microorganisms (GCM) 10K type strain sequencing project: providing services to taxonomists for standard genome sequencing and annotation.</title>
        <authorList>
            <consortium name="The Broad Institute Genomics Platform"/>
            <consortium name="The Broad Institute Genome Sequencing Center for Infectious Disease"/>
            <person name="Wu L."/>
            <person name="Ma J."/>
        </authorList>
    </citation>
    <scope>NUCLEOTIDE SEQUENCE [LARGE SCALE GENOMIC DNA]</scope>
    <source>
        <strain evidence="3">LMG 29894</strain>
    </source>
</reference>
<dbReference type="EC" id="2.3.-.-" evidence="2"/>
<dbReference type="SUPFAM" id="SSF55729">
    <property type="entry name" value="Acyl-CoA N-acyltransferases (Nat)"/>
    <property type="match status" value="1"/>
</dbReference>
<dbReference type="Proteomes" id="UP001595791">
    <property type="component" value="Unassembled WGS sequence"/>
</dbReference>
<sequence length="173" mass="19459">MTQDWIRSERLRLRPWHEDDLDVFAALTADPQVVRYVGDGQPLDRAQTAYWLEQANRNRRRWGLGTHAIIERASDRPIGWAGLIHNDNAPAPMAAEIIYALAPDCWGRGYGSELVAALVDWAWQQRGLASLLATVDPDNAGSIRVLQRNGFVFEQIAEEADGAKTAYYWLGRG</sequence>
<gene>
    <name evidence="2" type="ORF">ACFOW7_16550</name>
</gene>
<feature type="domain" description="N-acetyltransferase" evidence="1">
    <location>
        <begin position="11"/>
        <end position="173"/>
    </location>
</feature>